<accession>A0AAD9KAS5</accession>
<evidence type="ECO:0000256" key="1">
    <source>
        <dbReference type="SAM" id="MobiDB-lite"/>
    </source>
</evidence>
<keyword evidence="2" id="KW-0472">Membrane</keyword>
<feature type="transmembrane region" description="Helical" evidence="2">
    <location>
        <begin position="12"/>
        <end position="29"/>
    </location>
</feature>
<dbReference type="AlphaFoldDB" id="A0AAD9KAS5"/>
<sequence>MCASTASRTRIALYLCCVLSLYRLVFLMLEKSYSEQPRDVIYSQHNQQQQQQQHQQHQQQQQQTMSKHFESSIAIGLAITTRNIPKNRLASIMKMPFFHSLLPSFCKTASERYDYQFYLAYDYDDEYLSNSYFRATMTATFVNFTQKMCPTTSAYSLRFVLCEYAGKPAWAQNDAMIEAYLSGIEYFYRINDDTVMTTGNWTERFINALNTFNPPRIGVVGPKHQGGNLDILTYDFTHRTHIEIHGFYYPRQFPQWYADDWITYVYKPGRCNKLEDVAVVHTRETGQRYKMVKRTTAQVINQVEKDRTRITRYIVAAETGLETTDPTKVIAISFYNLSSAHRWGIVRNLQLLPVTYPGWTLKVYTDPMFITSNHSNRSSNENARYSNISDRIIRTLQALGAKVVFEKPENIRNIPPQLWSYLVADELEVEYFLIRHADKRLSRLEKALVNQWLDSEPPKSVLGIKDHPMHTNFTLIDGLWGARSKSLRSLLTGTSMQNLLQQYEMKANNTPATFLELIYTRVQNDIVLYDSIACDKPHSVPFPIARNGYEYIGQSYDAHERTSTEDKYAVLSARNLRCEGEF</sequence>
<reference evidence="3" key="1">
    <citation type="journal article" date="2023" name="Mol. Biol. Evol.">
        <title>Third-Generation Sequencing Reveals the Adaptive Role of the Epigenome in Three Deep-Sea Polychaetes.</title>
        <authorList>
            <person name="Perez M."/>
            <person name="Aroh O."/>
            <person name="Sun Y."/>
            <person name="Lan Y."/>
            <person name="Juniper S.K."/>
            <person name="Young C.R."/>
            <person name="Angers B."/>
            <person name="Qian P.Y."/>
        </authorList>
    </citation>
    <scope>NUCLEOTIDE SEQUENCE</scope>
    <source>
        <strain evidence="3">P08H-3</strain>
    </source>
</reference>
<keyword evidence="4" id="KW-1185">Reference proteome</keyword>
<name>A0AAD9KAS5_9ANNE</name>
<dbReference type="EMBL" id="JAODUP010000023">
    <property type="protein sequence ID" value="KAK2167877.1"/>
    <property type="molecule type" value="Genomic_DNA"/>
</dbReference>
<protein>
    <submittedName>
        <fullName evidence="3">Uncharacterized protein</fullName>
    </submittedName>
</protein>
<organism evidence="3 4">
    <name type="scientific">Paralvinella palmiformis</name>
    <dbReference type="NCBI Taxonomy" id="53620"/>
    <lineage>
        <taxon>Eukaryota</taxon>
        <taxon>Metazoa</taxon>
        <taxon>Spiralia</taxon>
        <taxon>Lophotrochozoa</taxon>
        <taxon>Annelida</taxon>
        <taxon>Polychaeta</taxon>
        <taxon>Sedentaria</taxon>
        <taxon>Canalipalpata</taxon>
        <taxon>Terebellida</taxon>
        <taxon>Terebelliformia</taxon>
        <taxon>Alvinellidae</taxon>
        <taxon>Paralvinella</taxon>
    </lineage>
</organism>
<keyword evidence="2" id="KW-0812">Transmembrane</keyword>
<evidence type="ECO:0000256" key="2">
    <source>
        <dbReference type="SAM" id="Phobius"/>
    </source>
</evidence>
<evidence type="ECO:0000313" key="4">
    <source>
        <dbReference type="Proteomes" id="UP001208570"/>
    </source>
</evidence>
<proteinExistence type="predicted"/>
<gene>
    <name evidence="3" type="ORF">LSH36_23g10014</name>
</gene>
<keyword evidence="2" id="KW-1133">Transmembrane helix</keyword>
<feature type="compositionally biased region" description="Low complexity" evidence="1">
    <location>
        <begin position="44"/>
        <end position="63"/>
    </location>
</feature>
<evidence type="ECO:0000313" key="3">
    <source>
        <dbReference type="EMBL" id="KAK2167877.1"/>
    </source>
</evidence>
<comment type="caution">
    <text evidence="3">The sequence shown here is derived from an EMBL/GenBank/DDBJ whole genome shotgun (WGS) entry which is preliminary data.</text>
</comment>
<dbReference type="Proteomes" id="UP001208570">
    <property type="component" value="Unassembled WGS sequence"/>
</dbReference>
<feature type="region of interest" description="Disordered" evidence="1">
    <location>
        <begin position="43"/>
        <end position="63"/>
    </location>
</feature>